<dbReference type="Pfam" id="PF00069">
    <property type="entry name" value="Pkinase"/>
    <property type="match status" value="1"/>
</dbReference>
<dbReference type="SUPFAM" id="SSF47226">
    <property type="entry name" value="Histidine-containing phosphotransfer domain, HPT domain"/>
    <property type="match status" value="1"/>
</dbReference>
<dbReference type="Pfam" id="PF02518">
    <property type="entry name" value="HATPase_c"/>
    <property type="match status" value="1"/>
</dbReference>
<keyword evidence="2" id="KW-0597">Phosphoprotein</keyword>
<dbReference type="SUPFAM" id="SSF55874">
    <property type="entry name" value="ATPase domain of HSP90 chaperone/DNA topoisomerase II/histidine kinase"/>
    <property type="match status" value="1"/>
</dbReference>
<dbReference type="InterPro" id="IPR003594">
    <property type="entry name" value="HATPase_dom"/>
</dbReference>
<dbReference type="Pfam" id="PF01590">
    <property type="entry name" value="GAF"/>
    <property type="match status" value="1"/>
</dbReference>
<dbReference type="EMBL" id="CP136336">
    <property type="protein sequence ID" value="WOB06018.1"/>
    <property type="molecule type" value="Genomic_DNA"/>
</dbReference>
<dbReference type="SUPFAM" id="SSF56112">
    <property type="entry name" value="Protein kinase-like (PK-like)"/>
    <property type="match status" value="1"/>
</dbReference>
<dbReference type="InterPro" id="IPR041664">
    <property type="entry name" value="AAA_16"/>
</dbReference>
<protein>
    <submittedName>
        <fullName evidence="6">AAA family ATPase</fullName>
    </submittedName>
</protein>
<sequence>MTKRTQPTAASVPALQPTEVVLYRTEQACVLRRTQPDGQRVVVKQAIGAPAVRRLGHELSMLRRVAHVAGVPVVLETPAADTLVLRDDGGMSLADYLREHTLSVAQAVDYALGAARILAAVHKAGVVHKDIGPGNLLIHPETLAPTLIDFNISMLAEADIAAKAEAKGDAEIAGTWAYMSPEHTGRTGRVPDARSDLYSFGVTLYQALVGHKPFETEDLLELVHAHLVQMPEAPAARVPELPAVLSDMVMRLLAKEPEKRYQSAEGLAQDLQRLQRGLAAKKVESFELGAFDFGAEFKAPATRFGRDKEIARLRAVFDATAEGQQPVLWIAGDAGVGKSALIEELRTIAATRRAWYAGGRFTPQSADVSAHALGGFSTLGRQLVALPTDQLAQMREKLLAALDGRLGYGVAQLPEFQSLLGEHPAVEPEGDAEAAIADAAVRLLRALASAERPVVMVADDLQHAPSLTFKLLAAVSAEARRQPIPGLLLVGAGPAELAGRLKDAAPVELAVAPLSADAAAQMIASVLRMSVDEAGPLAATLERHTQHRPGRILALLNALRADNVLTLGDARWEWNADAVRRYVGAASPAELQARIAALPKAAVEGVHALAALGGHAGWDDLIATTGQTKARLRKALAPAIDDGLVVEGDNGPALPRPSVGEAALATLADADRRALHLGFARQLDAAKRPEALVATQYFHAGLTAADTLDASERRRVAKLLEGEGDALRARGQIDASERFLHAALQSLELVAGADEQQVVFDLGVKRLQALFELGRHNDVDAVYQSMLEAGFAPELLSGALRHQIYSLVARSKFVDAMKAGLDLLARLDLPKPADIRPDLAAGVGRLVGWIRSEDRLRDFDRPEISGGRELAQAQSLPETTTPAYFADPPTWAWLTLLAHKIWVEHGPHSRLAGSISSLPFVLVGAPQDFRGAHAVGRHVIEVCERRGFEQAQALGRCIFAISAAHWIDPLETILAEFHRARADLMRMREPFVAFSYVASDVAFDCMPTLAQATPEVKAGLDFAVSQRNVDFQQRYQPRLQLQRALRGETKAAGSLSDDGFDEADYITKIDPTGTTAATYQMVATIRAALFGDMAALAKHSAMAVALSPRTPGYYLGAVARVLRGVSLADQLRSAAEEDRAKLIEELDTTVAFVKARAADAPANFAHLAVWLDAERAWALESVWTAGAAFDAALAAAKDVSRPWHKALIHERAALFRLSQGMEEAAKPILSAACEMYDAWGAAGKVKELRRQHAFLRSGKGLSRSDSGKTTAVVGAEMLDLMAVLRASQALSSETVLARLTDRVGKVLGTITGATGVQLIVRPEEGSTDWVMAHTLGDAKPQTVDEAGAAGELALSAFRYAERTRELLLIEDVVRDERFSEDAFAQKLEQCSMMFSPIVKQGHLHAMLVLENRQRRNAFSGDRLDSVALIAGQLSVSLDNALLYASLEKRVAERTAQVRQKTNDINAMLQNMPQGVLTVVSGGTIHPEYSAYLETILETKEIAGASLMDLIFTNTSLGADLLSQVDAAIASVIGEDEMNYEFNSHLLVSEFDKTLANGSVKSLALSWSPIANDEGTVDKLMLCVRDVTELKRLEAEANARKRELQVIGEILAVSQEKFHEFIDSARGFLAENKALIEKTAGKNLDAINLLFRNMHTIKGNARTYGFLGLTNQVHTTEQHYDDLRKDAEAAWEQPVLLAELAQVSELIEQYAHVNDTVLGRKGPGRRAAVEKFLMVERDTVAETLSLLMGVDHSDANAMRLALQHVGSTLHMLGTKPIGEILAGTIESLPSLAQELGKAAPQVHIEDHGLMVRTQASSLLKNLFTHLLRNSVDHGIEAPAQRAQAGKAEAGRIDLRLRVDDGKLWIHLKDDGRGLALGKIRKQALEQNLLTRGASTSAEEVAQLIFRSGFSTAEQVTEVSGRGVGMDAVRAFLEKEGGSIAIRFLDDRENADFRPFETVISLPDKFAASLHAAMSFDALRSRLAAAKT</sequence>
<dbReference type="InterPro" id="IPR003018">
    <property type="entry name" value="GAF"/>
</dbReference>
<dbReference type="InterPro" id="IPR008207">
    <property type="entry name" value="Sig_transdc_His_kin_Hpt_dom"/>
</dbReference>
<dbReference type="PANTHER" id="PTHR43642">
    <property type="entry name" value="HYBRID SIGNAL TRANSDUCTION HISTIDINE KINASE G"/>
    <property type="match status" value="1"/>
</dbReference>
<dbReference type="Gene3D" id="3.30.565.10">
    <property type="entry name" value="Histidine kinase-like ATPase, C-terminal domain"/>
    <property type="match status" value="1"/>
</dbReference>
<dbReference type="SUPFAM" id="SSF55781">
    <property type="entry name" value="GAF domain-like"/>
    <property type="match status" value="1"/>
</dbReference>
<feature type="domain" description="Protein kinase" evidence="3">
    <location>
        <begin position="1"/>
        <end position="274"/>
    </location>
</feature>
<dbReference type="Gene3D" id="3.30.450.40">
    <property type="match status" value="1"/>
</dbReference>
<dbReference type="CDD" id="cd14014">
    <property type="entry name" value="STKc_PknB_like"/>
    <property type="match status" value="1"/>
</dbReference>
<dbReference type="Pfam" id="PF01627">
    <property type="entry name" value="Hpt"/>
    <property type="match status" value="1"/>
</dbReference>
<keyword evidence="7" id="KW-1185">Reference proteome</keyword>
<dbReference type="PROSITE" id="PS50113">
    <property type="entry name" value="PAC"/>
    <property type="match status" value="1"/>
</dbReference>
<dbReference type="InterPro" id="IPR053159">
    <property type="entry name" value="Hybrid_Histidine_Kinase"/>
</dbReference>
<evidence type="ECO:0000313" key="7">
    <source>
        <dbReference type="Proteomes" id="UP001303946"/>
    </source>
</evidence>
<dbReference type="InterPro" id="IPR000700">
    <property type="entry name" value="PAS-assoc_C"/>
</dbReference>
<dbReference type="SMART" id="SM00220">
    <property type="entry name" value="S_TKc"/>
    <property type="match status" value="1"/>
</dbReference>
<feature type="domain" description="HPt" evidence="5">
    <location>
        <begin position="1609"/>
        <end position="1713"/>
    </location>
</feature>
<evidence type="ECO:0000259" key="5">
    <source>
        <dbReference type="PROSITE" id="PS50894"/>
    </source>
</evidence>
<dbReference type="Pfam" id="PF13191">
    <property type="entry name" value="AAA_16"/>
    <property type="match status" value="1"/>
</dbReference>
<dbReference type="SMART" id="SM00387">
    <property type="entry name" value="HATPase_c"/>
    <property type="match status" value="1"/>
</dbReference>
<dbReference type="InterPro" id="IPR036641">
    <property type="entry name" value="HPT_dom_sf"/>
</dbReference>
<evidence type="ECO:0000256" key="2">
    <source>
        <dbReference type="PROSITE-ProRule" id="PRU00110"/>
    </source>
</evidence>
<gene>
    <name evidence="6" type="ORF">RXV79_13915</name>
</gene>
<feature type="domain" description="PAC" evidence="4">
    <location>
        <begin position="1546"/>
        <end position="1598"/>
    </location>
</feature>
<dbReference type="Proteomes" id="UP001303946">
    <property type="component" value="Chromosome"/>
</dbReference>
<evidence type="ECO:0000259" key="4">
    <source>
        <dbReference type="PROSITE" id="PS50113"/>
    </source>
</evidence>
<name>A0ABZ0CM10_9BURK</name>
<evidence type="ECO:0000259" key="3">
    <source>
        <dbReference type="PROSITE" id="PS50011"/>
    </source>
</evidence>
<reference evidence="6 7" key="1">
    <citation type="submission" date="2023-10" db="EMBL/GenBank/DDBJ databases">
        <title>Bacteria for the degradation of biodegradable plastic PBAT(Polybutylene adipate terephthalate).</title>
        <authorList>
            <person name="Weon H.-Y."/>
            <person name="Yeon J."/>
        </authorList>
    </citation>
    <scope>NUCLEOTIDE SEQUENCE [LARGE SCALE GENOMIC DNA]</scope>
    <source>
        <strain evidence="6 7">SBD 7-3</strain>
    </source>
</reference>
<accession>A0ABZ0CM10</accession>
<evidence type="ECO:0000256" key="1">
    <source>
        <dbReference type="ARBA" id="ARBA00023012"/>
    </source>
</evidence>
<feature type="modified residue" description="Phosphohistidine" evidence="2">
    <location>
        <position position="1654"/>
    </location>
</feature>
<evidence type="ECO:0000313" key="6">
    <source>
        <dbReference type="EMBL" id="WOB06018.1"/>
    </source>
</evidence>
<dbReference type="InterPro" id="IPR029016">
    <property type="entry name" value="GAF-like_dom_sf"/>
</dbReference>
<dbReference type="PROSITE" id="PS50011">
    <property type="entry name" value="PROTEIN_KINASE_DOM"/>
    <property type="match status" value="1"/>
</dbReference>
<dbReference type="InterPro" id="IPR036890">
    <property type="entry name" value="HATPase_C_sf"/>
</dbReference>
<dbReference type="Gene3D" id="1.10.510.10">
    <property type="entry name" value="Transferase(Phosphotransferase) domain 1"/>
    <property type="match status" value="1"/>
</dbReference>
<dbReference type="RefSeq" id="WP_316698234.1">
    <property type="nucleotide sequence ID" value="NZ_CP136336.1"/>
</dbReference>
<dbReference type="PROSITE" id="PS50894">
    <property type="entry name" value="HPT"/>
    <property type="match status" value="1"/>
</dbReference>
<organism evidence="6 7">
    <name type="scientific">Piscinibacter gummiphilus</name>
    <dbReference type="NCBI Taxonomy" id="946333"/>
    <lineage>
        <taxon>Bacteria</taxon>
        <taxon>Pseudomonadati</taxon>
        <taxon>Pseudomonadota</taxon>
        <taxon>Betaproteobacteria</taxon>
        <taxon>Burkholderiales</taxon>
        <taxon>Sphaerotilaceae</taxon>
        <taxon>Piscinibacter</taxon>
    </lineage>
</organism>
<proteinExistence type="predicted"/>
<dbReference type="SMART" id="SM00065">
    <property type="entry name" value="GAF"/>
    <property type="match status" value="1"/>
</dbReference>
<dbReference type="Gene3D" id="3.30.450.20">
    <property type="entry name" value="PAS domain"/>
    <property type="match status" value="1"/>
</dbReference>
<dbReference type="InterPro" id="IPR011009">
    <property type="entry name" value="Kinase-like_dom_sf"/>
</dbReference>
<dbReference type="PANTHER" id="PTHR43642:SF1">
    <property type="entry name" value="HYBRID SIGNAL TRANSDUCTION HISTIDINE KINASE G"/>
    <property type="match status" value="1"/>
</dbReference>
<keyword evidence="1" id="KW-0902">Two-component regulatory system</keyword>
<dbReference type="Gene3D" id="1.20.120.160">
    <property type="entry name" value="HPT domain"/>
    <property type="match status" value="1"/>
</dbReference>
<dbReference type="InterPro" id="IPR000719">
    <property type="entry name" value="Prot_kinase_dom"/>
</dbReference>